<feature type="domain" description="Iron-binding zinc finger CDGSH type" evidence="11">
    <location>
        <begin position="72"/>
        <end position="110"/>
    </location>
</feature>
<dbReference type="FunCoup" id="E4XB80">
    <property type="interactions" value="576"/>
</dbReference>
<comment type="cofactor">
    <cofactor evidence="9">
        <name>[2Fe-2S] cluster</name>
        <dbReference type="ChEBI" id="CHEBI:190135"/>
    </cofactor>
</comment>
<dbReference type="SMART" id="SM00704">
    <property type="entry name" value="ZnF_CDGSH"/>
    <property type="match status" value="1"/>
</dbReference>
<dbReference type="InterPro" id="IPR045131">
    <property type="entry name" value="CISD1/2"/>
</dbReference>
<sequence length="123" mass="13680">MPVAWLLQDGVADYLKSLPIPRSFGDIKDLSLKDYLHLTFFFGATGAAAYFLGQKVSTPHRQNTTIKLASDKVVDTFKTEGIDGKAVYCRCWKSAKFPYCDGAHNKYNKETGDNLGPLIISKE</sequence>
<dbReference type="EMBL" id="FN654650">
    <property type="protein sequence ID" value="CBY35588.1"/>
    <property type="molecule type" value="Genomic_DNA"/>
</dbReference>
<name>E4XB80_OIKDI</name>
<gene>
    <name evidence="12" type="ORF">GSOID_T00005600001</name>
    <name evidence="13" type="ORF">GSOID_T00027414001</name>
</gene>
<dbReference type="GO" id="GO:0010506">
    <property type="term" value="P:regulation of autophagy"/>
    <property type="evidence" value="ECO:0007669"/>
    <property type="project" value="InterPro"/>
</dbReference>
<evidence type="ECO:0000256" key="5">
    <source>
        <dbReference type="ARBA" id="ARBA00022989"/>
    </source>
</evidence>
<dbReference type="Gene3D" id="3.40.5.90">
    <property type="entry name" value="CDGSH iron-sulfur domain, mitoNEET-type"/>
    <property type="match status" value="1"/>
</dbReference>
<organism evidence="12">
    <name type="scientific">Oikopleura dioica</name>
    <name type="common">Tunicate</name>
    <dbReference type="NCBI Taxonomy" id="34765"/>
    <lineage>
        <taxon>Eukaryota</taxon>
        <taxon>Metazoa</taxon>
        <taxon>Chordata</taxon>
        <taxon>Tunicata</taxon>
        <taxon>Appendicularia</taxon>
        <taxon>Copelata</taxon>
        <taxon>Oikopleuridae</taxon>
        <taxon>Oikopleura</taxon>
    </lineage>
</organism>
<keyword evidence="5 10" id="KW-1133">Transmembrane helix</keyword>
<accession>E4XB80</accession>
<keyword evidence="14" id="KW-1185">Reference proteome</keyword>
<dbReference type="AlphaFoldDB" id="E4XB80"/>
<evidence type="ECO:0000256" key="6">
    <source>
        <dbReference type="ARBA" id="ARBA00023004"/>
    </source>
</evidence>
<evidence type="ECO:0000256" key="2">
    <source>
        <dbReference type="ARBA" id="ARBA00022692"/>
    </source>
</evidence>
<dbReference type="PANTHER" id="PTHR13680:SF5">
    <property type="entry name" value="CDGSH IRON-SULFUR DOMAIN-CONTAINING PROTEIN 1"/>
    <property type="match status" value="1"/>
</dbReference>
<comment type="subcellular location">
    <subcellularLocation>
        <location evidence="1">Membrane</location>
        <topology evidence="1">Single-pass membrane protein</topology>
    </subcellularLocation>
</comment>
<dbReference type="InterPro" id="IPR042216">
    <property type="entry name" value="MitoNEET_CISD"/>
</dbReference>
<evidence type="ECO:0000256" key="7">
    <source>
        <dbReference type="ARBA" id="ARBA00023014"/>
    </source>
</evidence>
<dbReference type="GO" id="GO:0005741">
    <property type="term" value="C:mitochondrial outer membrane"/>
    <property type="evidence" value="ECO:0007669"/>
    <property type="project" value="TreeGrafter"/>
</dbReference>
<reference evidence="12" key="1">
    <citation type="journal article" date="2010" name="Science">
        <title>Plasticity of animal genome architecture unmasked by rapid evolution of a pelagic tunicate.</title>
        <authorList>
            <person name="Denoeud F."/>
            <person name="Henriet S."/>
            <person name="Mungpakdee S."/>
            <person name="Aury J.M."/>
            <person name="Da Silva C."/>
            <person name="Brinkmann H."/>
            <person name="Mikhaleva J."/>
            <person name="Olsen L.C."/>
            <person name="Jubin C."/>
            <person name="Canestro C."/>
            <person name="Bouquet J.M."/>
            <person name="Danks G."/>
            <person name="Poulain J."/>
            <person name="Campsteijn C."/>
            <person name="Adamski M."/>
            <person name="Cross I."/>
            <person name="Yadetie F."/>
            <person name="Muffato M."/>
            <person name="Louis A."/>
            <person name="Butcher S."/>
            <person name="Tsagkogeorga G."/>
            <person name="Konrad A."/>
            <person name="Singh S."/>
            <person name="Jensen M.F."/>
            <person name="Cong E.H."/>
            <person name="Eikeseth-Otteraa H."/>
            <person name="Noel B."/>
            <person name="Anthouard V."/>
            <person name="Porcel B.M."/>
            <person name="Kachouri-Lafond R."/>
            <person name="Nishino A."/>
            <person name="Ugolini M."/>
            <person name="Chourrout P."/>
            <person name="Nishida H."/>
            <person name="Aasland R."/>
            <person name="Huzurbazar S."/>
            <person name="Westhof E."/>
            <person name="Delsuc F."/>
            <person name="Lehrach H."/>
            <person name="Reinhardt R."/>
            <person name="Weissenbach J."/>
            <person name="Roy S.W."/>
            <person name="Artiguenave F."/>
            <person name="Postlethwait J.H."/>
            <person name="Manak J.R."/>
            <person name="Thompson E.M."/>
            <person name="Jaillon O."/>
            <person name="Du Pasquier L."/>
            <person name="Boudinot P."/>
            <person name="Liberles D.A."/>
            <person name="Volff J.N."/>
            <person name="Philippe H."/>
            <person name="Lenhard B."/>
            <person name="Roest Crollius H."/>
            <person name="Wincker P."/>
            <person name="Chourrout D."/>
        </authorList>
    </citation>
    <scope>NUCLEOTIDE SEQUENCE [LARGE SCALE GENOMIC DNA]</scope>
</reference>
<feature type="transmembrane region" description="Helical" evidence="10">
    <location>
        <begin position="35"/>
        <end position="53"/>
    </location>
</feature>
<evidence type="ECO:0000256" key="8">
    <source>
        <dbReference type="ARBA" id="ARBA00023136"/>
    </source>
</evidence>
<dbReference type="Proteomes" id="UP000001307">
    <property type="component" value="Unassembled WGS sequence"/>
</dbReference>
<proteinExistence type="predicted"/>
<dbReference type="Pfam" id="PF09360">
    <property type="entry name" value="zf-CDGSH"/>
    <property type="match status" value="1"/>
</dbReference>
<evidence type="ECO:0000256" key="3">
    <source>
        <dbReference type="ARBA" id="ARBA00022714"/>
    </source>
</evidence>
<keyword evidence="2 10" id="KW-0812">Transmembrane</keyword>
<keyword evidence="8 10" id="KW-0472">Membrane</keyword>
<keyword evidence="7" id="KW-0411">Iron-sulfur</keyword>
<evidence type="ECO:0000256" key="10">
    <source>
        <dbReference type="SAM" id="Phobius"/>
    </source>
</evidence>
<evidence type="ECO:0000256" key="9">
    <source>
        <dbReference type="ARBA" id="ARBA00034078"/>
    </source>
</evidence>
<dbReference type="InParanoid" id="E4XB80"/>
<keyword evidence="6" id="KW-0408">Iron</keyword>
<evidence type="ECO:0000256" key="4">
    <source>
        <dbReference type="ARBA" id="ARBA00022723"/>
    </source>
</evidence>
<keyword evidence="4" id="KW-0479">Metal-binding</keyword>
<dbReference type="Proteomes" id="UP000011014">
    <property type="component" value="Unassembled WGS sequence"/>
</dbReference>
<dbReference type="InterPro" id="IPR018967">
    <property type="entry name" value="FeS-contain_CDGSH-typ"/>
</dbReference>
<dbReference type="EMBL" id="FN653033">
    <property type="protein sequence ID" value="CBY08764.1"/>
    <property type="molecule type" value="Genomic_DNA"/>
</dbReference>
<dbReference type="GO" id="GO:0046872">
    <property type="term" value="F:metal ion binding"/>
    <property type="evidence" value="ECO:0007669"/>
    <property type="project" value="UniProtKB-KW"/>
</dbReference>
<evidence type="ECO:0000313" key="13">
    <source>
        <dbReference type="EMBL" id="CBY35588.1"/>
    </source>
</evidence>
<evidence type="ECO:0000259" key="11">
    <source>
        <dbReference type="SMART" id="SM00704"/>
    </source>
</evidence>
<dbReference type="OrthoDB" id="449252at2759"/>
<protein>
    <recommendedName>
        <fullName evidence="11">Iron-binding zinc finger CDGSH type domain-containing protein</fullName>
    </recommendedName>
</protein>
<dbReference type="InterPro" id="IPR019610">
    <property type="entry name" value="FeS-contain_mitoNEET_N"/>
</dbReference>
<evidence type="ECO:0000256" key="1">
    <source>
        <dbReference type="ARBA" id="ARBA00004167"/>
    </source>
</evidence>
<keyword evidence="3" id="KW-0001">2Fe-2S</keyword>
<evidence type="ECO:0000313" key="12">
    <source>
        <dbReference type="EMBL" id="CBY08764.1"/>
    </source>
</evidence>
<evidence type="ECO:0000313" key="14">
    <source>
        <dbReference type="Proteomes" id="UP000001307"/>
    </source>
</evidence>
<dbReference type="Pfam" id="PF10660">
    <property type="entry name" value="MitoNEET_N"/>
    <property type="match status" value="1"/>
</dbReference>
<dbReference type="FunFam" id="3.40.5.90:FF:000001">
    <property type="entry name" value="CDGSH iron-sulfur domain-containing protein 1"/>
    <property type="match status" value="1"/>
</dbReference>
<dbReference type="GO" id="GO:0051537">
    <property type="term" value="F:2 iron, 2 sulfur cluster binding"/>
    <property type="evidence" value="ECO:0007669"/>
    <property type="project" value="UniProtKB-KW"/>
</dbReference>
<dbReference type="PANTHER" id="PTHR13680">
    <property type="entry name" value="CDGSH IRON-SULFUR DOMAIN-CONTAINING PROTEIN 1"/>
    <property type="match status" value="1"/>
</dbReference>